<evidence type="ECO:0008006" key="5">
    <source>
        <dbReference type="Google" id="ProtNLM"/>
    </source>
</evidence>
<accession>A0A316YBR7</accession>
<organism evidence="3 4">
    <name type="scientific">Acaromyces ingoldii</name>
    <dbReference type="NCBI Taxonomy" id="215250"/>
    <lineage>
        <taxon>Eukaryota</taxon>
        <taxon>Fungi</taxon>
        <taxon>Dikarya</taxon>
        <taxon>Basidiomycota</taxon>
        <taxon>Ustilaginomycotina</taxon>
        <taxon>Exobasidiomycetes</taxon>
        <taxon>Exobasidiales</taxon>
        <taxon>Cryptobasidiaceae</taxon>
        <taxon>Acaromyces</taxon>
    </lineage>
</organism>
<keyword evidence="4" id="KW-1185">Reference proteome</keyword>
<reference evidence="3 4" key="1">
    <citation type="journal article" date="2018" name="Mol. Biol. Evol.">
        <title>Broad Genomic Sampling Reveals a Smut Pathogenic Ancestry of the Fungal Clade Ustilaginomycotina.</title>
        <authorList>
            <person name="Kijpornyongpan T."/>
            <person name="Mondo S.J."/>
            <person name="Barry K."/>
            <person name="Sandor L."/>
            <person name="Lee J."/>
            <person name="Lipzen A."/>
            <person name="Pangilinan J."/>
            <person name="LaButti K."/>
            <person name="Hainaut M."/>
            <person name="Henrissat B."/>
            <person name="Grigoriev I.V."/>
            <person name="Spatafora J.W."/>
            <person name="Aime M.C."/>
        </authorList>
    </citation>
    <scope>NUCLEOTIDE SEQUENCE [LARGE SCALE GENOMIC DNA]</scope>
    <source>
        <strain evidence="3 4">MCA 4198</strain>
    </source>
</reference>
<keyword evidence="2" id="KW-0732">Signal</keyword>
<dbReference type="GeneID" id="37042057"/>
<feature type="region of interest" description="Disordered" evidence="1">
    <location>
        <begin position="30"/>
        <end position="252"/>
    </location>
</feature>
<dbReference type="Proteomes" id="UP000245768">
    <property type="component" value="Unassembled WGS sequence"/>
</dbReference>
<feature type="compositionally biased region" description="Basic and acidic residues" evidence="1">
    <location>
        <begin position="224"/>
        <end position="238"/>
    </location>
</feature>
<dbReference type="RefSeq" id="XP_025374165.1">
    <property type="nucleotide sequence ID" value="XM_025520141.1"/>
</dbReference>
<feature type="signal peptide" evidence="2">
    <location>
        <begin position="1"/>
        <end position="21"/>
    </location>
</feature>
<evidence type="ECO:0000256" key="1">
    <source>
        <dbReference type="SAM" id="MobiDB-lite"/>
    </source>
</evidence>
<proteinExistence type="predicted"/>
<sequence length="252" mass="27351">MACHWTIAVLFLAWCLPLVSGSDTVLQRRAHTPAPSTNPPVHTPTSACAGRFNGEKPTQRKPRIGRAHYRKKPVNKQSSSALPQTTESPGTGRSQGQEGPADMQEPPLNLLQCTETSSKGQACRRTRPPEVRVPSSRAASTGNVDPLTQCRGTVGHSLASPSYGRDILDLNKRPPPASSSSSTETEPSPRDFAPRPRFGDEEVHSDYWSSTEEQSAPAAIRDPVTWEKKKAKQTELDRGAASCSSRKKTKTS</sequence>
<feature type="compositionally biased region" description="Polar residues" evidence="1">
    <location>
        <begin position="111"/>
        <end position="120"/>
    </location>
</feature>
<evidence type="ECO:0000313" key="4">
    <source>
        <dbReference type="Proteomes" id="UP000245768"/>
    </source>
</evidence>
<feature type="compositionally biased region" description="Basic residues" evidence="1">
    <location>
        <begin position="59"/>
        <end position="74"/>
    </location>
</feature>
<name>A0A316YBR7_9BASI</name>
<dbReference type="AlphaFoldDB" id="A0A316YBR7"/>
<feature type="compositionally biased region" description="Basic and acidic residues" evidence="1">
    <location>
        <begin position="187"/>
        <end position="205"/>
    </location>
</feature>
<feature type="compositionally biased region" description="Polar residues" evidence="1">
    <location>
        <begin position="75"/>
        <end position="97"/>
    </location>
</feature>
<evidence type="ECO:0000313" key="3">
    <source>
        <dbReference type="EMBL" id="PWN86967.1"/>
    </source>
</evidence>
<protein>
    <recommendedName>
        <fullName evidence="5">Pal1-domain-containing protein</fullName>
    </recommendedName>
</protein>
<evidence type="ECO:0000256" key="2">
    <source>
        <dbReference type="SAM" id="SignalP"/>
    </source>
</evidence>
<dbReference type="InParanoid" id="A0A316YBR7"/>
<feature type="chain" id="PRO_5016377841" description="Pal1-domain-containing protein" evidence="2">
    <location>
        <begin position="22"/>
        <end position="252"/>
    </location>
</feature>
<gene>
    <name evidence="3" type="ORF">FA10DRAFT_262764</name>
</gene>
<dbReference type="EMBL" id="KZ819641">
    <property type="protein sequence ID" value="PWN86967.1"/>
    <property type="molecule type" value="Genomic_DNA"/>
</dbReference>